<dbReference type="InterPro" id="IPR035919">
    <property type="entry name" value="EAL_sf"/>
</dbReference>
<dbReference type="FunFam" id="3.30.70.270:FF:000001">
    <property type="entry name" value="Diguanylate cyclase domain protein"/>
    <property type="match status" value="1"/>
</dbReference>
<dbReference type="GO" id="GO:0005886">
    <property type="term" value="C:plasma membrane"/>
    <property type="evidence" value="ECO:0007669"/>
    <property type="project" value="UniProtKB-SubCell"/>
</dbReference>
<dbReference type="SMART" id="SM00086">
    <property type="entry name" value="PAC"/>
    <property type="match status" value="4"/>
</dbReference>
<evidence type="ECO:0000259" key="8">
    <source>
        <dbReference type="PROSITE" id="PS50113"/>
    </source>
</evidence>
<dbReference type="PANTHER" id="PTHR44757:SF2">
    <property type="entry name" value="BIOFILM ARCHITECTURE MAINTENANCE PROTEIN MBAA"/>
    <property type="match status" value="1"/>
</dbReference>
<organism evidence="11 12">
    <name type="scientific">Halopseudomonas phragmitis</name>
    <dbReference type="NCBI Taxonomy" id="1931241"/>
    <lineage>
        <taxon>Bacteria</taxon>
        <taxon>Pseudomonadati</taxon>
        <taxon>Pseudomonadota</taxon>
        <taxon>Gammaproteobacteria</taxon>
        <taxon>Pseudomonadales</taxon>
        <taxon>Pseudomonadaceae</taxon>
        <taxon>Halopseudomonas</taxon>
    </lineage>
</organism>
<dbReference type="SMART" id="SM00267">
    <property type="entry name" value="GGDEF"/>
    <property type="match status" value="1"/>
</dbReference>
<dbReference type="InterPro" id="IPR000160">
    <property type="entry name" value="GGDEF_dom"/>
</dbReference>
<dbReference type="Gene3D" id="3.20.20.450">
    <property type="entry name" value="EAL domain"/>
    <property type="match status" value="1"/>
</dbReference>
<dbReference type="PROSITE" id="PS50112">
    <property type="entry name" value="PAS"/>
    <property type="match status" value="4"/>
</dbReference>
<dbReference type="SUPFAM" id="SSF55073">
    <property type="entry name" value="Nucleotide cyclase"/>
    <property type="match status" value="1"/>
</dbReference>
<dbReference type="Pfam" id="PF13188">
    <property type="entry name" value="PAS_8"/>
    <property type="match status" value="1"/>
</dbReference>
<keyword evidence="4" id="KW-0973">c-di-GMP</keyword>
<dbReference type="InterPro" id="IPR000014">
    <property type="entry name" value="PAS"/>
</dbReference>
<feature type="domain" description="EAL" evidence="9">
    <location>
        <begin position="771"/>
        <end position="1024"/>
    </location>
</feature>
<dbReference type="Proteomes" id="UP000243488">
    <property type="component" value="Chromosome"/>
</dbReference>
<evidence type="ECO:0000256" key="3">
    <source>
        <dbReference type="ARBA" id="ARBA00012282"/>
    </source>
</evidence>
<dbReference type="SUPFAM" id="SSF141868">
    <property type="entry name" value="EAL domain-like"/>
    <property type="match status" value="1"/>
</dbReference>
<keyword evidence="6" id="KW-0812">Transmembrane</keyword>
<dbReference type="AlphaFoldDB" id="A0A1V0B3X3"/>
<evidence type="ECO:0000256" key="6">
    <source>
        <dbReference type="SAM" id="Phobius"/>
    </source>
</evidence>
<dbReference type="InterPro" id="IPR035965">
    <property type="entry name" value="PAS-like_dom_sf"/>
</dbReference>
<dbReference type="Pfam" id="PF00990">
    <property type="entry name" value="GGDEF"/>
    <property type="match status" value="1"/>
</dbReference>
<feature type="domain" description="PAS" evidence="7">
    <location>
        <begin position="97"/>
        <end position="169"/>
    </location>
</feature>
<proteinExistence type="predicted"/>
<dbReference type="InterPro" id="IPR013655">
    <property type="entry name" value="PAS_fold_3"/>
</dbReference>
<keyword evidence="6" id="KW-1133">Transmembrane helix</keyword>
<dbReference type="EC" id="3.1.4.52" evidence="3"/>
<comment type="subcellular location">
    <subcellularLocation>
        <location evidence="2">Cell inner membrane</location>
    </subcellularLocation>
</comment>
<feature type="domain" description="PAC" evidence="8">
    <location>
        <begin position="543"/>
        <end position="595"/>
    </location>
</feature>
<dbReference type="PROSITE" id="PS50887">
    <property type="entry name" value="GGDEF"/>
    <property type="match status" value="1"/>
</dbReference>
<dbReference type="NCBIfam" id="TIGR00254">
    <property type="entry name" value="GGDEF"/>
    <property type="match status" value="1"/>
</dbReference>
<comment type="catalytic activity">
    <reaction evidence="5">
        <text>3',3'-c-di-GMP + H2O = 5'-phosphoguanylyl(3'-&gt;5')guanosine + H(+)</text>
        <dbReference type="Rhea" id="RHEA:24902"/>
        <dbReference type="ChEBI" id="CHEBI:15377"/>
        <dbReference type="ChEBI" id="CHEBI:15378"/>
        <dbReference type="ChEBI" id="CHEBI:58754"/>
        <dbReference type="ChEBI" id="CHEBI:58805"/>
        <dbReference type="EC" id="3.1.4.52"/>
    </reaction>
    <physiologicalReaction direction="left-to-right" evidence="5">
        <dbReference type="Rhea" id="RHEA:24903"/>
    </physiologicalReaction>
</comment>
<evidence type="ECO:0000313" key="11">
    <source>
        <dbReference type="EMBL" id="AQZ94484.1"/>
    </source>
</evidence>
<accession>A0A1V0B3X3</accession>
<dbReference type="KEGG" id="ppha:BVH74_06835"/>
<dbReference type="EMBL" id="CP020100">
    <property type="protein sequence ID" value="AQZ94484.1"/>
    <property type="molecule type" value="Genomic_DNA"/>
</dbReference>
<dbReference type="Pfam" id="PF13426">
    <property type="entry name" value="PAS_9"/>
    <property type="match status" value="2"/>
</dbReference>
<comment type="cofactor">
    <cofactor evidence="1">
        <name>Mg(2+)</name>
        <dbReference type="ChEBI" id="CHEBI:18420"/>
    </cofactor>
</comment>
<dbReference type="InterPro" id="IPR000700">
    <property type="entry name" value="PAS-assoc_C"/>
</dbReference>
<dbReference type="STRING" id="1931241.BVH74_06835"/>
<dbReference type="GO" id="GO:0071732">
    <property type="term" value="P:cellular response to nitric oxide"/>
    <property type="evidence" value="ECO:0007669"/>
    <property type="project" value="UniProtKB-ARBA"/>
</dbReference>
<dbReference type="PROSITE" id="PS50883">
    <property type="entry name" value="EAL"/>
    <property type="match status" value="1"/>
</dbReference>
<dbReference type="Pfam" id="PF00563">
    <property type="entry name" value="EAL"/>
    <property type="match status" value="1"/>
</dbReference>
<reference evidence="11 12" key="1">
    <citation type="submission" date="2017-03" db="EMBL/GenBank/DDBJ databases">
        <title>Complete genome sequence of the novel DNRA strain Pseudomonas sp. S-6-2 isolated from Chinese polluted river sediment. Journal of Biotechnology.</title>
        <authorList>
            <person name="Li J."/>
            <person name="Xiang F."/>
            <person name="Wang L."/>
            <person name="Xi L."/>
            <person name="Liu J."/>
        </authorList>
    </citation>
    <scope>NUCLEOTIDE SEQUENCE [LARGE SCALE GENOMIC DNA]</scope>
    <source>
        <strain evidence="11 12">S-6-2</strain>
    </source>
</reference>
<dbReference type="InterPro" id="IPR052155">
    <property type="entry name" value="Biofilm_reg_signaling"/>
</dbReference>
<dbReference type="InterPro" id="IPR029787">
    <property type="entry name" value="Nucleotide_cyclase"/>
</dbReference>
<keyword evidence="12" id="KW-1185">Reference proteome</keyword>
<evidence type="ECO:0000313" key="12">
    <source>
        <dbReference type="Proteomes" id="UP000243488"/>
    </source>
</evidence>
<evidence type="ECO:0000256" key="2">
    <source>
        <dbReference type="ARBA" id="ARBA00004533"/>
    </source>
</evidence>
<dbReference type="PANTHER" id="PTHR44757">
    <property type="entry name" value="DIGUANYLATE CYCLASE DGCP"/>
    <property type="match status" value="1"/>
</dbReference>
<dbReference type="NCBIfam" id="TIGR00229">
    <property type="entry name" value="sensory_box"/>
    <property type="match status" value="4"/>
</dbReference>
<evidence type="ECO:0000256" key="1">
    <source>
        <dbReference type="ARBA" id="ARBA00001946"/>
    </source>
</evidence>
<evidence type="ECO:0000256" key="4">
    <source>
        <dbReference type="ARBA" id="ARBA00022636"/>
    </source>
</evidence>
<gene>
    <name evidence="11" type="ORF">BVH74_06835</name>
</gene>
<dbReference type="CDD" id="cd01949">
    <property type="entry name" value="GGDEF"/>
    <property type="match status" value="1"/>
</dbReference>
<evidence type="ECO:0000259" key="10">
    <source>
        <dbReference type="PROSITE" id="PS50887"/>
    </source>
</evidence>
<dbReference type="GO" id="GO:0071111">
    <property type="term" value="F:cyclic-guanylate-specific phosphodiesterase activity"/>
    <property type="evidence" value="ECO:0007669"/>
    <property type="project" value="UniProtKB-EC"/>
</dbReference>
<dbReference type="SUPFAM" id="SSF55785">
    <property type="entry name" value="PYP-like sensor domain (PAS domain)"/>
    <property type="match status" value="4"/>
</dbReference>
<dbReference type="CDD" id="cd00130">
    <property type="entry name" value="PAS"/>
    <property type="match status" value="4"/>
</dbReference>
<sequence>MPGVFTFKTLHSRDIASSPTRKRVVARMTVVARTGLIAFLALACTACQPMTAAQLPLSLLLLIPVSALLLGALLLLDHRKPKPSPSSLKAQELLRQQNQHYRQLVDKLHAITWEMNLPDLQFTYVSAHAESMLGYPTDQWLLKGFWQTHLHPGDRQWVLDYMHQELASGQDHSYDFRMLDQHGNALWLRNLVSCQRDDQQHVIGLCGLLIDIHEQKRTEHALRLSEHRFASVFHNCPDIIVLADAATGKLLAVNRTFEHLLGIRSDEALGKTSTELGIWYEEGIGPAMLARLNTQKESNLEVRFRPRRGVPFTALLSARKVSLNNHPTLVVVIRDISELKTVQEQLRLSEQKFSRAFHASPDGLLISRLSDGLLLDINDGFTAITGYQRDQAVQHSTLELGLWRNKSDRQRMLDELVRRGRVRDMRTDIVIANGEIRQVELSCEAVTIEDQPCVLTIARDVSERLSMEASLRQAATVFENTTEGVMITDAEGTVLAVNSAFSHITGYSAAEVVGQPALLLAKQAEDPDLPEQIEQALNSHGHWQGEAWSQRKNGELYASWANVSQVLNDEGQLSQVVMVFSDITPLKHTQARLDHQAHHDPLTGLPNRTLFEARLREALAAQARGLDTHPGALLFVDLDRFKQINDSLGHHIGDILLKSVSERLCSVLREIDTVARHGGDEFIVLLPHLHQEQDAGSIADKLLAVFRNAFIAEDHEFFVSASIGISLFPRDGNDVNSLIKHADAAMYRAKNLGRNRYAFYTSELTADAHQRMALENELRHALERDEFTLVYQPKLNLKNGQLDGVEALVRWEHPQRGLVGPEQFIALAEETGLIVELGRYILDSACAQLGAWLHQGFAPMRLAVNISGAQLRDKHLLKNIEQVLERYQIPPCYLELEITEDFVMDHQRESVTLLQQFRQLGIHLSIDDFGTGYSSMAYLKELPLDTLKIDRSFVSGLPGAQDAAITQSIIVLAHNLGMSVVAEGVERQEQKILLEQQGCDVVQGYLISRPLPASQFAKSFLRHSA</sequence>
<dbReference type="SMART" id="SM00052">
    <property type="entry name" value="EAL"/>
    <property type="match status" value="1"/>
</dbReference>
<dbReference type="InterPro" id="IPR043128">
    <property type="entry name" value="Rev_trsase/Diguanyl_cyclase"/>
</dbReference>
<feature type="domain" description="PAC" evidence="8">
    <location>
        <begin position="172"/>
        <end position="224"/>
    </location>
</feature>
<dbReference type="CDD" id="cd01948">
    <property type="entry name" value="EAL"/>
    <property type="match status" value="1"/>
</dbReference>
<protein>
    <recommendedName>
        <fullName evidence="3">cyclic-guanylate-specific phosphodiesterase</fullName>
        <ecNumber evidence="3">3.1.4.52</ecNumber>
    </recommendedName>
</protein>
<evidence type="ECO:0000259" key="9">
    <source>
        <dbReference type="PROSITE" id="PS50883"/>
    </source>
</evidence>
<dbReference type="Gene3D" id="3.30.450.20">
    <property type="entry name" value="PAS domain"/>
    <property type="match status" value="4"/>
</dbReference>
<dbReference type="PROSITE" id="PS50113">
    <property type="entry name" value="PAC"/>
    <property type="match status" value="2"/>
</dbReference>
<dbReference type="Pfam" id="PF08447">
    <property type="entry name" value="PAS_3"/>
    <property type="match status" value="1"/>
</dbReference>
<feature type="domain" description="PAS" evidence="7">
    <location>
        <begin position="470"/>
        <end position="540"/>
    </location>
</feature>
<feature type="domain" description="GGDEF" evidence="10">
    <location>
        <begin position="629"/>
        <end position="762"/>
    </location>
</feature>
<feature type="transmembrane region" description="Helical" evidence="6">
    <location>
        <begin position="30"/>
        <end position="51"/>
    </location>
</feature>
<name>A0A1V0B3X3_9GAMM</name>
<feature type="domain" description="PAS" evidence="7">
    <location>
        <begin position="349"/>
        <end position="420"/>
    </location>
</feature>
<dbReference type="InterPro" id="IPR001633">
    <property type="entry name" value="EAL_dom"/>
</dbReference>
<dbReference type="FunFam" id="3.20.20.450:FF:000001">
    <property type="entry name" value="Cyclic di-GMP phosphodiesterase yahA"/>
    <property type="match status" value="1"/>
</dbReference>
<dbReference type="InterPro" id="IPR001610">
    <property type="entry name" value="PAC"/>
</dbReference>
<dbReference type="Gene3D" id="3.30.70.270">
    <property type="match status" value="1"/>
</dbReference>
<keyword evidence="6" id="KW-0472">Membrane</keyword>
<evidence type="ECO:0000256" key="5">
    <source>
        <dbReference type="ARBA" id="ARBA00051114"/>
    </source>
</evidence>
<evidence type="ECO:0000259" key="7">
    <source>
        <dbReference type="PROSITE" id="PS50112"/>
    </source>
</evidence>
<feature type="domain" description="PAS" evidence="7">
    <location>
        <begin position="225"/>
        <end position="272"/>
    </location>
</feature>
<dbReference type="SMART" id="SM00091">
    <property type="entry name" value="PAS"/>
    <property type="match status" value="4"/>
</dbReference>